<evidence type="ECO:0000313" key="3">
    <source>
        <dbReference type="RefSeq" id="XP_031548951.1"/>
    </source>
</evidence>
<gene>
    <name evidence="3" type="primary">LOC116286539</name>
</gene>
<keyword evidence="1" id="KW-0732">Signal</keyword>
<name>A0A6P8H0R6_ACTTE</name>
<dbReference type="AlphaFoldDB" id="A0A6P8H0R6"/>
<accession>A0A6P8H0R6</accession>
<feature type="signal peptide" evidence="1">
    <location>
        <begin position="1"/>
        <end position="20"/>
    </location>
</feature>
<reference evidence="3" key="1">
    <citation type="submission" date="2025-08" db="UniProtKB">
        <authorList>
            <consortium name="RefSeq"/>
        </authorList>
    </citation>
    <scope>IDENTIFICATION</scope>
    <source>
        <tissue evidence="3">Tentacle</tissue>
    </source>
</reference>
<feature type="chain" id="PRO_5028265648" evidence="1">
    <location>
        <begin position="21"/>
        <end position="117"/>
    </location>
</feature>
<evidence type="ECO:0000256" key="1">
    <source>
        <dbReference type="SAM" id="SignalP"/>
    </source>
</evidence>
<keyword evidence="2" id="KW-1185">Reference proteome</keyword>
<dbReference type="GeneID" id="116286539"/>
<protein>
    <submittedName>
        <fullName evidence="3">Uncharacterized protein LOC116286539</fullName>
    </submittedName>
</protein>
<sequence>MKYLAVLVLFLLSCGPLVRGEAEKPDDEEIIDDEAVVNNKRLVSPITKISIPLIIDSNDPVNLRSRYCYCFQLRCKVPGMENGVKGWSVEDKQGYVVVSGKLYRFTRCDVSRYRKGR</sequence>
<proteinExistence type="predicted"/>
<dbReference type="KEGG" id="aten:116286539"/>
<organism evidence="2 3">
    <name type="scientific">Actinia tenebrosa</name>
    <name type="common">Australian red waratah sea anemone</name>
    <dbReference type="NCBI Taxonomy" id="6105"/>
    <lineage>
        <taxon>Eukaryota</taxon>
        <taxon>Metazoa</taxon>
        <taxon>Cnidaria</taxon>
        <taxon>Anthozoa</taxon>
        <taxon>Hexacorallia</taxon>
        <taxon>Actiniaria</taxon>
        <taxon>Actiniidae</taxon>
        <taxon>Actinia</taxon>
    </lineage>
</organism>
<dbReference type="OrthoDB" id="10408542at2759"/>
<dbReference type="InParanoid" id="A0A6P8H0R6"/>
<dbReference type="RefSeq" id="XP_031548951.1">
    <property type="nucleotide sequence ID" value="XM_031693091.1"/>
</dbReference>
<evidence type="ECO:0000313" key="2">
    <source>
        <dbReference type="Proteomes" id="UP000515163"/>
    </source>
</evidence>
<dbReference type="Proteomes" id="UP000515163">
    <property type="component" value="Unplaced"/>
</dbReference>